<evidence type="ECO:0000313" key="1">
    <source>
        <dbReference type="EMBL" id="HIZ24219.1"/>
    </source>
</evidence>
<sequence>MAWHDHWVRWGTLLRVRTFGDEIPLNVEVIGDFPRGLKKEDPLDLELRFYFLKGEFFRDEAEYYRESKSHRAAESVIPCGTFSPTRDPAFIESATVLLSGTVLSARPFFVDGEKMYAIDLRLWENVLRVVSRDGYGELGIHEGNILSGHFGVSGNVRRREET</sequence>
<comment type="caution">
    <text evidence="1">The sequence shown here is derived from an EMBL/GenBank/DDBJ whole genome shotgun (WGS) entry which is preliminary data.</text>
</comment>
<reference evidence="1" key="2">
    <citation type="submission" date="2021-04" db="EMBL/GenBank/DDBJ databases">
        <authorList>
            <person name="Gilroy R."/>
        </authorList>
    </citation>
    <scope>NUCLEOTIDE SEQUENCE</scope>
    <source>
        <strain evidence="1">CHK33-5263</strain>
    </source>
</reference>
<reference evidence="1" key="1">
    <citation type="journal article" date="2021" name="PeerJ">
        <title>Extensive microbial diversity within the chicken gut microbiome revealed by metagenomics and culture.</title>
        <authorList>
            <person name="Gilroy R."/>
            <person name="Ravi A."/>
            <person name="Getino M."/>
            <person name="Pursley I."/>
            <person name="Horton D.L."/>
            <person name="Alikhan N.F."/>
            <person name="Baker D."/>
            <person name="Gharbi K."/>
            <person name="Hall N."/>
            <person name="Watson M."/>
            <person name="Adriaenssens E.M."/>
            <person name="Foster-Nyarko E."/>
            <person name="Jarju S."/>
            <person name="Secka A."/>
            <person name="Antonio M."/>
            <person name="Oren A."/>
            <person name="Chaudhuri R.R."/>
            <person name="La Ragione R."/>
            <person name="Hildebrand F."/>
            <person name="Pallen M.J."/>
        </authorList>
    </citation>
    <scope>NUCLEOTIDE SEQUENCE</scope>
    <source>
        <strain evidence="1">CHK33-5263</strain>
    </source>
</reference>
<name>A0A9D2DWC2_9FIRM</name>
<proteinExistence type="predicted"/>
<dbReference type="Proteomes" id="UP000824044">
    <property type="component" value="Unassembled WGS sequence"/>
</dbReference>
<organism evidence="1 2">
    <name type="scientific">Candidatus Gallimonas intestinigallinarum</name>
    <dbReference type="NCBI Taxonomy" id="2838604"/>
    <lineage>
        <taxon>Bacteria</taxon>
        <taxon>Bacillati</taxon>
        <taxon>Bacillota</taxon>
        <taxon>Clostridia</taxon>
        <taxon>Candidatus Gallimonas</taxon>
    </lineage>
</organism>
<dbReference type="EMBL" id="DXBS01000041">
    <property type="protein sequence ID" value="HIZ24219.1"/>
    <property type="molecule type" value="Genomic_DNA"/>
</dbReference>
<gene>
    <name evidence="1" type="ORF">H9812_01925</name>
</gene>
<dbReference type="AlphaFoldDB" id="A0A9D2DWC2"/>
<accession>A0A9D2DWC2</accession>
<evidence type="ECO:0000313" key="2">
    <source>
        <dbReference type="Proteomes" id="UP000824044"/>
    </source>
</evidence>
<protein>
    <submittedName>
        <fullName evidence="1">Uncharacterized protein</fullName>
    </submittedName>
</protein>